<protein>
    <submittedName>
        <fullName evidence="7">Uncharacterized protein</fullName>
    </submittedName>
</protein>
<dbReference type="Proteomes" id="UP000054549">
    <property type="component" value="Unassembled WGS sequence"/>
</dbReference>
<gene>
    <name evidence="7" type="ORF">M378DRAFT_101176</name>
</gene>
<keyword evidence="1" id="KW-0805">Transcription regulation</keyword>
<keyword evidence="2" id="KW-0238">DNA-binding</keyword>
<evidence type="ECO:0000313" key="7">
    <source>
        <dbReference type="EMBL" id="KIL68331.1"/>
    </source>
</evidence>
<proteinExistence type="predicted"/>
<dbReference type="OrthoDB" id="2143914at2759"/>
<dbReference type="InterPro" id="IPR009057">
    <property type="entry name" value="Homeodomain-like_sf"/>
</dbReference>
<feature type="domain" description="Myb-like" evidence="5">
    <location>
        <begin position="291"/>
        <end position="341"/>
    </location>
</feature>
<dbReference type="STRING" id="946122.A0A0C2XFW2"/>
<dbReference type="PROSITE" id="PS51294">
    <property type="entry name" value="HTH_MYB"/>
    <property type="match status" value="1"/>
</dbReference>
<evidence type="ECO:0000256" key="1">
    <source>
        <dbReference type="ARBA" id="ARBA00023015"/>
    </source>
</evidence>
<dbReference type="InParanoid" id="A0A0C2XFW2"/>
<dbReference type="EMBL" id="KN818229">
    <property type="protein sequence ID" value="KIL68331.1"/>
    <property type="molecule type" value="Genomic_DNA"/>
</dbReference>
<dbReference type="HOGENOM" id="CLU_776072_0_0_1"/>
<dbReference type="PANTHER" id="PTHR46621:SF1">
    <property type="entry name" value="SNRNA-ACTIVATING PROTEIN COMPLEX SUBUNIT 4"/>
    <property type="match status" value="1"/>
</dbReference>
<dbReference type="SMART" id="SM00717">
    <property type="entry name" value="SANT"/>
    <property type="match status" value="3"/>
</dbReference>
<feature type="domain" description="HTH myb-type" evidence="6">
    <location>
        <begin position="291"/>
        <end position="345"/>
    </location>
</feature>
<dbReference type="GO" id="GO:0019185">
    <property type="term" value="C:snRNA-activating protein complex"/>
    <property type="evidence" value="ECO:0007669"/>
    <property type="project" value="TreeGrafter"/>
</dbReference>
<evidence type="ECO:0000256" key="2">
    <source>
        <dbReference type="ARBA" id="ARBA00023125"/>
    </source>
</evidence>
<dbReference type="GO" id="GO:0001006">
    <property type="term" value="F:RNA polymerase III type 3 promoter sequence-specific DNA binding"/>
    <property type="evidence" value="ECO:0007669"/>
    <property type="project" value="TreeGrafter"/>
</dbReference>
<evidence type="ECO:0000256" key="3">
    <source>
        <dbReference type="ARBA" id="ARBA00023163"/>
    </source>
</evidence>
<dbReference type="InterPro" id="IPR051575">
    <property type="entry name" value="Myb-like_DNA-bd"/>
</dbReference>
<evidence type="ECO:0000256" key="4">
    <source>
        <dbReference type="ARBA" id="ARBA00023242"/>
    </source>
</evidence>
<dbReference type="Gene3D" id="1.10.10.60">
    <property type="entry name" value="Homeodomain-like"/>
    <property type="match status" value="2"/>
</dbReference>
<dbReference type="CDD" id="cd00167">
    <property type="entry name" value="SANT"/>
    <property type="match status" value="2"/>
</dbReference>
<organism evidence="7 8">
    <name type="scientific">Amanita muscaria (strain Koide BX008)</name>
    <dbReference type="NCBI Taxonomy" id="946122"/>
    <lineage>
        <taxon>Eukaryota</taxon>
        <taxon>Fungi</taxon>
        <taxon>Dikarya</taxon>
        <taxon>Basidiomycota</taxon>
        <taxon>Agaricomycotina</taxon>
        <taxon>Agaricomycetes</taxon>
        <taxon>Agaricomycetidae</taxon>
        <taxon>Agaricales</taxon>
        <taxon>Pluteineae</taxon>
        <taxon>Amanitaceae</taxon>
        <taxon>Amanita</taxon>
    </lineage>
</organism>
<sequence length="357" mass="40136">MLLDNFHLYFMDNHYELVSAALEANKAHQSALASRAQALTAQIHELDCLLVSTRVFKKTLPHAPVPVLADATNALDERDGKRLNTAISVRGGVKPVALLQPSALLKPASVVAILSYQHLTLLNRNHPFTTKHHIGHGTRNIPCRAKVSVLMLSLVPIPLSRIVKRKELETLLEAVQLEKQRARSLSQPSPCEEAISEELDWTAVAERVSAAHGNARTADECRIKWEEQSSNNTTRQRNIPRSAHVWSAESDLRLREAVDRYGYDNWLIVAKTVSENATASQCEGRFFRMVDPSIKKGLWTQEEDARLRKAVEAHGNSWIDVASTMSGRTNNQCRERWMHQQKMASSGTKRLDKDYDV</sequence>
<dbReference type="GO" id="GO:0042795">
    <property type="term" value="P:snRNA transcription by RNA polymerase II"/>
    <property type="evidence" value="ECO:0007669"/>
    <property type="project" value="TreeGrafter"/>
</dbReference>
<evidence type="ECO:0000313" key="8">
    <source>
        <dbReference type="Proteomes" id="UP000054549"/>
    </source>
</evidence>
<dbReference type="GO" id="GO:0042796">
    <property type="term" value="P:snRNA transcription by RNA polymerase III"/>
    <property type="evidence" value="ECO:0007669"/>
    <property type="project" value="TreeGrafter"/>
</dbReference>
<dbReference type="InterPro" id="IPR017930">
    <property type="entry name" value="Myb_dom"/>
</dbReference>
<dbReference type="InterPro" id="IPR001005">
    <property type="entry name" value="SANT/Myb"/>
</dbReference>
<name>A0A0C2XFW2_AMAMK</name>
<dbReference type="SUPFAM" id="SSF46689">
    <property type="entry name" value="Homeodomain-like"/>
    <property type="match status" value="2"/>
</dbReference>
<dbReference type="GO" id="GO:0000978">
    <property type="term" value="F:RNA polymerase II cis-regulatory region sequence-specific DNA binding"/>
    <property type="evidence" value="ECO:0007669"/>
    <property type="project" value="TreeGrafter"/>
</dbReference>
<dbReference type="PROSITE" id="PS50090">
    <property type="entry name" value="MYB_LIKE"/>
    <property type="match status" value="2"/>
</dbReference>
<keyword evidence="4" id="KW-0539">Nucleus</keyword>
<dbReference type="AlphaFoldDB" id="A0A0C2XFW2"/>
<dbReference type="PANTHER" id="PTHR46621">
    <property type="entry name" value="SNRNA-ACTIVATING PROTEIN COMPLEX SUBUNIT 4"/>
    <property type="match status" value="1"/>
</dbReference>
<keyword evidence="3" id="KW-0804">Transcription</keyword>
<keyword evidence="8" id="KW-1185">Reference proteome</keyword>
<dbReference type="Pfam" id="PF00249">
    <property type="entry name" value="Myb_DNA-binding"/>
    <property type="match status" value="1"/>
</dbReference>
<evidence type="ECO:0000259" key="5">
    <source>
        <dbReference type="PROSITE" id="PS50090"/>
    </source>
</evidence>
<reference evidence="7 8" key="1">
    <citation type="submission" date="2014-04" db="EMBL/GenBank/DDBJ databases">
        <title>Evolutionary Origins and Diversification of the Mycorrhizal Mutualists.</title>
        <authorList>
            <consortium name="DOE Joint Genome Institute"/>
            <consortium name="Mycorrhizal Genomics Consortium"/>
            <person name="Kohler A."/>
            <person name="Kuo A."/>
            <person name="Nagy L.G."/>
            <person name="Floudas D."/>
            <person name="Copeland A."/>
            <person name="Barry K.W."/>
            <person name="Cichocki N."/>
            <person name="Veneault-Fourrey C."/>
            <person name="LaButti K."/>
            <person name="Lindquist E.A."/>
            <person name="Lipzen A."/>
            <person name="Lundell T."/>
            <person name="Morin E."/>
            <person name="Murat C."/>
            <person name="Riley R."/>
            <person name="Ohm R."/>
            <person name="Sun H."/>
            <person name="Tunlid A."/>
            <person name="Henrissat B."/>
            <person name="Grigoriev I.V."/>
            <person name="Hibbett D.S."/>
            <person name="Martin F."/>
        </authorList>
    </citation>
    <scope>NUCLEOTIDE SEQUENCE [LARGE SCALE GENOMIC DNA]</scope>
    <source>
        <strain evidence="7 8">Koide BX008</strain>
    </source>
</reference>
<evidence type="ECO:0000259" key="6">
    <source>
        <dbReference type="PROSITE" id="PS51294"/>
    </source>
</evidence>
<accession>A0A0C2XFW2</accession>
<feature type="domain" description="Myb-like" evidence="5">
    <location>
        <begin position="246"/>
        <end position="290"/>
    </location>
</feature>